<feature type="transmembrane region" description="Helical" evidence="7">
    <location>
        <begin position="140"/>
        <end position="164"/>
    </location>
</feature>
<gene>
    <name evidence="9" type="ORF">LY56_02594</name>
</gene>
<feature type="domain" description="TRAP C4-dicarboxylate transport system permease DctM subunit" evidence="8">
    <location>
        <begin position="12"/>
        <end position="423"/>
    </location>
</feature>
<dbReference type="PANTHER" id="PTHR33362:SF7">
    <property type="entry name" value="SLL1103 PROTEIN"/>
    <property type="match status" value="1"/>
</dbReference>
<keyword evidence="2" id="KW-1003">Cell membrane</keyword>
<dbReference type="NCBIfam" id="TIGR00786">
    <property type="entry name" value="dctM"/>
    <property type="match status" value="1"/>
</dbReference>
<feature type="transmembrane region" description="Helical" evidence="7">
    <location>
        <begin position="248"/>
        <end position="266"/>
    </location>
</feature>
<dbReference type="GO" id="GO:0005886">
    <property type="term" value="C:plasma membrane"/>
    <property type="evidence" value="ECO:0007669"/>
    <property type="project" value="UniProtKB-SubCell"/>
</dbReference>
<feature type="transmembrane region" description="Helical" evidence="7">
    <location>
        <begin position="105"/>
        <end position="128"/>
    </location>
</feature>
<keyword evidence="3 7" id="KW-0997">Cell inner membrane</keyword>
<evidence type="ECO:0000256" key="3">
    <source>
        <dbReference type="ARBA" id="ARBA00022519"/>
    </source>
</evidence>
<dbReference type="RefSeq" id="WP_071470016.1">
    <property type="nucleotide sequence ID" value="NZ_MEHT01000023.1"/>
</dbReference>
<dbReference type="Proteomes" id="UP000249364">
    <property type="component" value="Unassembled WGS sequence"/>
</dbReference>
<evidence type="ECO:0000256" key="2">
    <source>
        <dbReference type="ARBA" id="ARBA00022475"/>
    </source>
</evidence>
<evidence type="ECO:0000313" key="10">
    <source>
        <dbReference type="Proteomes" id="UP000249364"/>
    </source>
</evidence>
<comment type="subcellular location">
    <subcellularLocation>
        <location evidence="1 7">Cell inner membrane</location>
        <topology evidence="1 7">Multi-pass membrane protein</topology>
    </subcellularLocation>
</comment>
<feature type="transmembrane region" description="Helical" evidence="7">
    <location>
        <begin position="176"/>
        <end position="196"/>
    </location>
</feature>
<protein>
    <recommendedName>
        <fullName evidence="7">TRAP transporter large permease protein</fullName>
    </recommendedName>
</protein>
<feature type="transmembrane region" description="Helical" evidence="7">
    <location>
        <begin position="223"/>
        <end position="242"/>
    </location>
</feature>
<dbReference type="OrthoDB" id="7339120at2"/>
<comment type="function">
    <text evidence="7">Part of the tripartite ATP-independent periplasmic (TRAP) transport system.</text>
</comment>
<dbReference type="AlphaFoldDB" id="A0A2W7PX78"/>
<dbReference type="PANTHER" id="PTHR33362">
    <property type="entry name" value="SIALIC ACID TRAP TRANSPORTER PERMEASE PROTEIN SIAT-RELATED"/>
    <property type="match status" value="1"/>
</dbReference>
<dbReference type="GO" id="GO:0022857">
    <property type="term" value="F:transmembrane transporter activity"/>
    <property type="evidence" value="ECO:0007669"/>
    <property type="project" value="UniProtKB-UniRule"/>
</dbReference>
<proteinExistence type="inferred from homology"/>
<feature type="transmembrane region" description="Helical" evidence="7">
    <location>
        <begin position="12"/>
        <end position="40"/>
    </location>
</feature>
<keyword evidence="6 7" id="KW-0472">Membrane</keyword>
<evidence type="ECO:0000256" key="5">
    <source>
        <dbReference type="ARBA" id="ARBA00022989"/>
    </source>
</evidence>
<feature type="transmembrane region" description="Helical" evidence="7">
    <location>
        <begin position="362"/>
        <end position="383"/>
    </location>
</feature>
<comment type="subunit">
    <text evidence="7">The complex comprises the extracytoplasmic solute receptor protein and the two transmembrane proteins.</text>
</comment>
<dbReference type="STRING" id="121821.GCA_001870675_01241"/>
<evidence type="ECO:0000256" key="4">
    <source>
        <dbReference type="ARBA" id="ARBA00022692"/>
    </source>
</evidence>
<reference evidence="9 10" key="1">
    <citation type="submission" date="2018-06" db="EMBL/GenBank/DDBJ databases">
        <title>Genomic Encyclopedia of Archaeal and Bacterial Type Strains, Phase II (KMG-II): from individual species to whole genera.</title>
        <authorList>
            <person name="Goeker M."/>
        </authorList>
    </citation>
    <scope>NUCLEOTIDE SEQUENCE [LARGE SCALE GENOMIC DNA]</scope>
    <source>
        <strain evidence="9 10">DSM 13087</strain>
    </source>
</reference>
<keyword evidence="10" id="KW-1185">Reference proteome</keyword>
<dbReference type="InterPro" id="IPR010656">
    <property type="entry name" value="DctM"/>
</dbReference>
<evidence type="ECO:0000313" key="9">
    <source>
        <dbReference type="EMBL" id="PZX40711.1"/>
    </source>
</evidence>
<comment type="caution">
    <text evidence="9">The sequence shown here is derived from an EMBL/GenBank/DDBJ whole genome shotgun (WGS) entry which is preliminary data.</text>
</comment>
<keyword evidence="7" id="KW-0813">Transport</keyword>
<name>A0A2W7PX78_9RHOB</name>
<keyword evidence="5 7" id="KW-1133">Transmembrane helix</keyword>
<dbReference type="PIRSF" id="PIRSF006066">
    <property type="entry name" value="HI0050"/>
    <property type="match status" value="1"/>
</dbReference>
<evidence type="ECO:0000256" key="1">
    <source>
        <dbReference type="ARBA" id="ARBA00004429"/>
    </source>
</evidence>
<accession>A0A2W7PX78</accession>
<evidence type="ECO:0000256" key="7">
    <source>
        <dbReference type="RuleBase" id="RU369079"/>
    </source>
</evidence>
<feature type="transmembrane region" description="Helical" evidence="7">
    <location>
        <begin position="52"/>
        <end position="75"/>
    </location>
</feature>
<keyword evidence="4 7" id="KW-0812">Transmembrane</keyword>
<comment type="similarity">
    <text evidence="7">Belongs to the TRAP transporter large permease family.</text>
</comment>
<feature type="transmembrane region" description="Helical" evidence="7">
    <location>
        <begin position="403"/>
        <end position="425"/>
    </location>
</feature>
<dbReference type="EMBL" id="QKZQ01000012">
    <property type="protein sequence ID" value="PZX40711.1"/>
    <property type="molecule type" value="Genomic_DNA"/>
</dbReference>
<dbReference type="Pfam" id="PF06808">
    <property type="entry name" value="DctM"/>
    <property type="match status" value="1"/>
</dbReference>
<evidence type="ECO:0000259" key="8">
    <source>
        <dbReference type="Pfam" id="PF06808"/>
    </source>
</evidence>
<evidence type="ECO:0000256" key="6">
    <source>
        <dbReference type="ARBA" id="ARBA00023136"/>
    </source>
</evidence>
<feature type="transmembrane region" description="Helical" evidence="7">
    <location>
        <begin position="320"/>
        <end position="350"/>
    </location>
</feature>
<feature type="transmembrane region" description="Helical" evidence="7">
    <location>
        <begin position="278"/>
        <end position="300"/>
    </location>
</feature>
<sequence>MTPELLTIGMFSMLLIAIVLGVSLTFALGGTAVVFGLLTFGPNGMFTIVSTMFGSMWSILLSAIPLFVFIGVALARSRIANDLYQSFYLWSGRTPGGLLMGTSGFAATLSAMTGSCAASTVTTGLVGIPAMDKRGYDRRFVLGTIGASGTLGIMIPPSITLILIGLQTGQSVGRLFMGGLIAGLLLLGMFIAYIAIRSRLNPALAPGSETLAPLSERIRSLRAVILPLVVIVSVLVSIFAGIATPTEAAAVGAAAVILSVAIRRELSWSYLRGVCADTARMTGMVIWIVFGASAFVAVYGGGGGTRFMQSYLLGLEIEPWMMIVLMQLITLILGMFLDPVGIILLVLPIFFPIVLTLGYDPIWFCILFQLNLCIGYISPPFGYNLFYLKTLSPQTPIVEIYRAILPYFFLMMATGIMLFLFPGLLTSFTDLPVRR</sequence>
<dbReference type="InterPro" id="IPR004681">
    <property type="entry name" value="TRAP_DctM"/>
</dbReference>
<organism evidence="9 10">
    <name type="scientific">Roseinatronobacter thiooxidans</name>
    <dbReference type="NCBI Taxonomy" id="121821"/>
    <lineage>
        <taxon>Bacteria</taxon>
        <taxon>Pseudomonadati</taxon>
        <taxon>Pseudomonadota</taxon>
        <taxon>Alphaproteobacteria</taxon>
        <taxon>Rhodobacterales</taxon>
        <taxon>Paracoccaceae</taxon>
        <taxon>Roseinatronobacter</taxon>
    </lineage>
</organism>